<reference evidence="10 11" key="1">
    <citation type="journal article" date="2019" name="Plant Biotechnol. J.">
        <title>The red bayberry genome and genetic basis of sex determination.</title>
        <authorList>
            <person name="Jia H.M."/>
            <person name="Jia H.J."/>
            <person name="Cai Q.L."/>
            <person name="Wang Y."/>
            <person name="Zhao H.B."/>
            <person name="Yang W.F."/>
            <person name="Wang G.Y."/>
            <person name="Li Y.H."/>
            <person name="Zhan D.L."/>
            <person name="Shen Y.T."/>
            <person name="Niu Q.F."/>
            <person name="Chang L."/>
            <person name="Qiu J."/>
            <person name="Zhao L."/>
            <person name="Xie H.B."/>
            <person name="Fu W.Y."/>
            <person name="Jin J."/>
            <person name="Li X.W."/>
            <person name="Jiao Y."/>
            <person name="Zhou C.C."/>
            <person name="Tu T."/>
            <person name="Chai C.Y."/>
            <person name="Gao J.L."/>
            <person name="Fan L.J."/>
            <person name="van de Weg E."/>
            <person name="Wang J.Y."/>
            <person name="Gao Z.S."/>
        </authorList>
    </citation>
    <scope>NUCLEOTIDE SEQUENCE [LARGE SCALE GENOMIC DNA]</scope>
    <source>
        <tissue evidence="10">Leaves</tissue>
    </source>
</reference>
<sequence length="371" mass="40884">MAAKLTNMSEKLESRINMTDRISKALSSESGPVHKGATLSKAINRWTGTFLGGGLAVGIHFAARSIDENLKTLIVGVSIFVFAGAATFFRFIPSVKALFDYGFVIFVLTFSMVSVYGYRIEALYDTAYERIGTVCIGSLVCIVINTLISPIWAGTELHNSIARCVVEFFKSEVNSTKPGNQEDRRKIMQGYKSALNTKATEDSMVSFARWEPAHGEFGFQHPWQQYLKIGPPCATTPEHLKKPVSHACVILSAYCPDVLKELTVTMKTKTKSCKIEFLVGQMKVAVEELQDASKSIPHFLIADALSTIVEAPINDDAKRDPNIPKAPIPLFMEFLPLTTLVSVLIATVTRVERIVDAVDQLSNLANFKLPK</sequence>
<keyword evidence="11" id="KW-1185">Reference proteome</keyword>
<dbReference type="InterPro" id="IPR020966">
    <property type="entry name" value="ALMT"/>
</dbReference>
<comment type="caution">
    <text evidence="10">The sequence shown here is derived from an EMBL/GenBank/DDBJ whole genome shotgun (WGS) entry which is preliminary data.</text>
</comment>
<evidence type="ECO:0000256" key="5">
    <source>
        <dbReference type="ARBA" id="ARBA00022989"/>
    </source>
</evidence>
<evidence type="ECO:0000256" key="9">
    <source>
        <dbReference type="SAM" id="Phobius"/>
    </source>
</evidence>
<accession>A0A6A1UTZ5</accession>
<dbReference type="AlphaFoldDB" id="A0A6A1UTZ5"/>
<dbReference type="Pfam" id="PF11744">
    <property type="entry name" value="ALMT"/>
    <property type="match status" value="1"/>
</dbReference>
<evidence type="ECO:0000313" key="10">
    <source>
        <dbReference type="EMBL" id="KAB1202520.1"/>
    </source>
</evidence>
<keyword evidence="8" id="KW-0407">Ion channel</keyword>
<dbReference type="GO" id="GO:0034220">
    <property type="term" value="P:monoatomic ion transmembrane transport"/>
    <property type="evidence" value="ECO:0007669"/>
    <property type="project" value="UniProtKB-KW"/>
</dbReference>
<evidence type="ECO:0000256" key="2">
    <source>
        <dbReference type="ARBA" id="ARBA00007079"/>
    </source>
</evidence>
<feature type="transmembrane region" description="Helical" evidence="9">
    <location>
        <begin position="98"/>
        <end position="119"/>
    </location>
</feature>
<dbReference type="PANTHER" id="PTHR31086">
    <property type="entry name" value="ALUMINUM-ACTIVATED MALATE TRANSPORTER 10"/>
    <property type="match status" value="1"/>
</dbReference>
<keyword evidence="6" id="KW-0406">Ion transport</keyword>
<evidence type="ECO:0000313" key="11">
    <source>
        <dbReference type="Proteomes" id="UP000516437"/>
    </source>
</evidence>
<organism evidence="10 11">
    <name type="scientific">Morella rubra</name>
    <name type="common">Chinese bayberry</name>
    <dbReference type="NCBI Taxonomy" id="262757"/>
    <lineage>
        <taxon>Eukaryota</taxon>
        <taxon>Viridiplantae</taxon>
        <taxon>Streptophyta</taxon>
        <taxon>Embryophyta</taxon>
        <taxon>Tracheophyta</taxon>
        <taxon>Spermatophyta</taxon>
        <taxon>Magnoliopsida</taxon>
        <taxon>eudicotyledons</taxon>
        <taxon>Gunneridae</taxon>
        <taxon>Pentapetalae</taxon>
        <taxon>rosids</taxon>
        <taxon>fabids</taxon>
        <taxon>Fagales</taxon>
        <taxon>Myricaceae</taxon>
        <taxon>Morella</taxon>
    </lineage>
</organism>
<keyword evidence="3" id="KW-0813">Transport</keyword>
<gene>
    <name evidence="10" type="ORF">CJ030_MR8G022035</name>
</gene>
<dbReference type="Proteomes" id="UP000516437">
    <property type="component" value="Chromosome 8"/>
</dbReference>
<keyword evidence="5 9" id="KW-1133">Transmembrane helix</keyword>
<keyword evidence="7 9" id="KW-0472">Membrane</keyword>
<dbReference type="GO" id="GO:0016020">
    <property type="term" value="C:membrane"/>
    <property type="evidence" value="ECO:0007669"/>
    <property type="project" value="UniProtKB-SubCell"/>
</dbReference>
<proteinExistence type="inferred from homology"/>
<name>A0A6A1UTZ5_9ROSI</name>
<feature type="transmembrane region" description="Helical" evidence="9">
    <location>
        <begin position="131"/>
        <end position="153"/>
    </location>
</feature>
<dbReference type="OrthoDB" id="68611at2759"/>
<evidence type="ECO:0000256" key="6">
    <source>
        <dbReference type="ARBA" id="ARBA00023065"/>
    </source>
</evidence>
<comment type="similarity">
    <text evidence="2">Belongs to the aromatic acid exporter (TC 2.A.85) family.</text>
</comment>
<dbReference type="GO" id="GO:0015743">
    <property type="term" value="P:malate transport"/>
    <property type="evidence" value="ECO:0007669"/>
    <property type="project" value="InterPro"/>
</dbReference>
<evidence type="ECO:0000256" key="7">
    <source>
        <dbReference type="ARBA" id="ARBA00023136"/>
    </source>
</evidence>
<feature type="transmembrane region" description="Helical" evidence="9">
    <location>
        <begin position="73"/>
        <end position="92"/>
    </location>
</feature>
<keyword evidence="4 9" id="KW-0812">Transmembrane</keyword>
<evidence type="ECO:0000256" key="1">
    <source>
        <dbReference type="ARBA" id="ARBA00004141"/>
    </source>
</evidence>
<evidence type="ECO:0000256" key="4">
    <source>
        <dbReference type="ARBA" id="ARBA00022692"/>
    </source>
</evidence>
<evidence type="ECO:0000256" key="8">
    <source>
        <dbReference type="ARBA" id="ARBA00023303"/>
    </source>
</evidence>
<comment type="subcellular location">
    <subcellularLocation>
        <location evidence="1">Membrane</location>
        <topology evidence="1">Multi-pass membrane protein</topology>
    </subcellularLocation>
</comment>
<protein>
    <submittedName>
        <fullName evidence="10">Aluminum-activated malate transporter 10</fullName>
    </submittedName>
</protein>
<dbReference type="EMBL" id="RXIC02000026">
    <property type="protein sequence ID" value="KAB1202520.1"/>
    <property type="molecule type" value="Genomic_DNA"/>
</dbReference>
<evidence type="ECO:0000256" key="3">
    <source>
        <dbReference type="ARBA" id="ARBA00022448"/>
    </source>
</evidence>